<reference evidence="2" key="1">
    <citation type="journal article" date="2023" name="G3 (Bethesda)">
        <title>A reference genome for the long-term kleptoplast-retaining sea slug Elysia crispata morphotype clarki.</title>
        <authorList>
            <person name="Eastman K.E."/>
            <person name="Pendleton A.L."/>
            <person name="Shaikh M.A."/>
            <person name="Suttiyut T."/>
            <person name="Ogas R."/>
            <person name="Tomko P."/>
            <person name="Gavelis G."/>
            <person name="Widhalm J.R."/>
            <person name="Wisecaver J.H."/>
        </authorList>
    </citation>
    <scope>NUCLEOTIDE SEQUENCE</scope>
    <source>
        <strain evidence="2">ECLA1</strain>
    </source>
</reference>
<gene>
    <name evidence="2" type="ORF">RRG08_043191</name>
</gene>
<accession>A0AAE0ZIR3</accession>
<sequence length="92" mass="10527">MEGEQKRCSGQSRQPLDWAGSDSASKPHGLTVLTMPDMTRGFTLPINKYNRCLQSQTPPRTFIAINRTKARWYSGDKRVLDWRKSSPRCSHC</sequence>
<evidence type="ECO:0000313" key="2">
    <source>
        <dbReference type="EMBL" id="KAK3770030.1"/>
    </source>
</evidence>
<dbReference type="EMBL" id="JAWDGP010003869">
    <property type="protein sequence ID" value="KAK3770030.1"/>
    <property type="molecule type" value="Genomic_DNA"/>
</dbReference>
<organism evidence="2 3">
    <name type="scientific">Elysia crispata</name>
    <name type="common">lettuce slug</name>
    <dbReference type="NCBI Taxonomy" id="231223"/>
    <lineage>
        <taxon>Eukaryota</taxon>
        <taxon>Metazoa</taxon>
        <taxon>Spiralia</taxon>
        <taxon>Lophotrochozoa</taxon>
        <taxon>Mollusca</taxon>
        <taxon>Gastropoda</taxon>
        <taxon>Heterobranchia</taxon>
        <taxon>Euthyneura</taxon>
        <taxon>Panpulmonata</taxon>
        <taxon>Sacoglossa</taxon>
        <taxon>Placobranchoidea</taxon>
        <taxon>Plakobranchidae</taxon>
        <taxon>Elysia</taxon>
    </lineage>
</organism>
<feature type="region of interest" description="Disordered" evidence="1">
    <location>
        <begin position="1"/>
        <end position="32"/>
    </location>
</feature>
<protein>
    <submittedName>
        <fullName evidence="2">Uncharacterized protein</fullName>
    </submittedName>
</protein>
<dbReference type="Proteomes" id="UP001283361">
    <property type="component" value="Unassembled WGS sequence"/>
</dbReference>
<evidence type="ECO:0000313" key="3">
    <source>
        <dbReference type="Proteomes" id="UP001283361"/>
    </source>
</evidence>
<proteinExistence type="predicted"/>
<keyword evidence="3" id="KW-1185">Reference proteome</keyword>
<dbReference type="AlphaFoldDB" id="A0AAE0ZIR3"/>
<name>A0AAE0ZIR3_9GAST</name>
<evidence type="ECO:0000256" key="1">
    <source>
        <dbReference type="SAM" id="MobiDB-lite"/>
    </source>
</evidence>
<comment type="caution">
    <text evidence="2">The sequence shown here is derived from an EMBL/GenBank/DDBJ whole genome shotgun (WGS) entry which is preliminary data.</text>
</comment>